<dbReference type="AlphaFoldDB" id="V7I2L7"/>
<proteinExistence type="predicted"/>
<name>V7I2L7_9CLOT</name>
<dbReference type="CDD" id="cd07516">
    <property type="entry name" value="HAD_Pase"/>
    <property type="match status" value="1"/>
</dbReference>
<dbReference type="GO" id="GO:0016791">
    <property type="term" value="F:phosphatase activity"/>
    <property type="evidence" value="ECO:0007669"/>
    <property type="project" value="UniProtKB-ARBA"/>
</dbReference>
<dbReference type="SFLD" id="SFLDG01140">
    <property type="entry name" value="C2.B:_Phosphomannomutase_and_P"/>
    <property type="match status" value="1"/>
</dbReference>
<dbReference type="EMBL" id="AXUN02000208">
    <property type="protein sequence ID" value="ETA79531.1"/>
    <property type="molecule type" value="Genomic_DNA"/>
</dbReference>
<evidence type="ECO:0000313" key="1">
    <source>
        <dbReference type="EMBL" id="ETA79531.1"/>
    </source>
</evidence>
<protein>
    <submittedName>
        <fullName evidence="1">Hydrolase</fullName>
    </submittedName>
</protein>
<dbReference type="GO" id="GO:0005829">
    <property type="term" value="C:cytosol"/>
    <property type="evidence" value="ECO:0007669"/>
    <property type="project" value="TreeGrafter"/>
</dbReference>
<dbReference type="GO" id="GO:0000287">
    <property type="term" value="F:magnesium ion binding"/>
    <property type="evidence" value="ECO:0007669"/>
    <property type="project" value="TreeGrafter"/>
</dbReference>
<dbReference type="NCBIfam" id="TIGR01484">
    <property type="entry name" value="HAD-SF-IIB"/>
    <property type="match status" value="1"/>
</dbReference>
<dbReference type="InterPro" id="IPR000150">
    <property type="entry name" value="Cof"/>
</dbReference>
<evidence type="ECO:0000313" key="2">
    <source>
        <dbReference type="Proteomes" id="UP000017747"/>
    </source>
</evidence>
<dbReference type="Pfam" id="PF08282">
    <property type="entry name" value="Hydrolase_3"/>
    <property type="match status" value="1"/>
</dbReference>
<keyword evidence="2" id="KW-1185">Reference proteome</keyword>
<dbReference type="NCBIfam" id="TIGR00099">
    <property type="entry name" value="Cof-subfamily"/>
    <property type="match status" value="1"/>
</dbReference>
<dbReference type="InterPro" id="IPR023214">
    <property type="entry name" value="HAD_sf"/>
</dbReference>
<dbReference type="InterPro" id="IPR036412">
    <property type="entry name" value="HAD-like_sf"/>
</dbReference>
<dbReference type="RefSeq" id="WP_023388489.1">
    <property type="nucleotide sequence ID" value="NZ_AXUN02000208.1"/>
</dbReference>
<dbReference type="Gene3D" id="3.40.50.1000">
    <property type="entry name" value="HAD superfamily/HAD-like"/>
    <property type="match status" value="1"/>
</dbReference>
<dbReference type="PANTHER" id="PTHR10000:SF8">
    <property type="entry name" value="HAD SUPERFAMILY HYDROLASE-LIKE, TYPE 3"/>
    <property type="match status" value="1"/>
</dbReference>
<organism evidence="1 2">
    <name type="scientific">Youngiibacter fragilis 232.1</name>
    <dbReference type="NCBI Taxonomy" id="994573"/>
    <lineage>
        <taxon>Bacteria</taxon>
        <taxon>Bacillati</taxon>
        <taxon>Bacillota</taxon>
        <taxon>Clostridia</taxon>
        <taxon>Eubacteriales</taxon>
        <taxon>Clostridiaceae</taxon>
        <taxon>Youngiibacter</taxon>
    </lineage>
</organism>
<dbReference type="Proteomes" id="UP000017747">
    <property type="component" value="Unassembled WGS sequence"/>
</dbReference>
<dbReference type="SFLD" id="SFLDS00003">
    <property type="entry name" value="Haloacid_Dehalogenase"/>
    <property type="match status" value="1"/>
</dbReference>
<accession>V7I2L7</accession>
<keyword evidence="1" id="KW-0378">Hydrolase</keyword>
<dbReference type="Gene3D" id="3.30.1240.10">
    <property type="match status" value="1"/>
</dbReference>
<dbReference type="OrthoDB" id="9781413at2"/>
<dbReference type="STRING" id="994573.T472_0216595"/>
<dbReference type="InterPro" id="IPR006379">
    <property type="entry name" value="HAD-SF_hydro_IIB"/>
</dbReference>
<reference evidence="1 2" key="1">
    <citation type="journal article" date="2014" name="Genome Announc.">
        <title>Genome Sequence of Youngiibacter fragilis, the Type Strain of the Genus Youngiibacter.</title>
        <authorList>
            <person name="Wawrik C.B."/>
            <person name="Callaghan A.V."/>
            <person name="Stamps B.W."/>
            <person name="Wawrik B."/>
        </authorList>
    </citation>
    <scope>NUCLEOTIDE SEQUENCE [LARGE SCALE GENOMIC DNA]</scope>
    <source>
        <strain evidence="1 2">232.1</strain>
    </source>
</reference>
<dbReference type="SUPFAM" id="SSF56784">
    <property type="entry name" value="HAD-like"/>
    <property type="match status" value="1"/>
</dbReference>
<comment type="caution">
    <text evidence="1">The sequence shown here is derived from an EMBL/GenBank/DDBJ whole genome shotgun (WGS) entry which is preliminary data.</text>
</comment>
<dbReference type="PANTHER" id="PTHR10000">
    <property type="entry name" value="PHOSPHOSERINE PHOSPHATASE"/>
    <property type="match status" value="1"/>
</dbReference>
<dbReference type="eggNOG" id="COG0561">
    <property type="taxonomic scope" value="Bacteria"/>
</dbReference>
<gene>
    <name evidence="1" type="ORF">T472_0216595</name>
</gene>
<sequence length="272" mass="30630">MIRLICIDLDGTLLDDRFEIPGRNKDAILSALDIGISVALVSGRPYCITRYFAESISDRVYPIGTNGTYFRNGTMRYGKKLERNEIKEILDTVEKHDLTIQFKGSDFMTSNRYVEPDHQYRLINSRVTEDRQMRIYESADRETILNLSEEGIFKAICFNRDTCKKDAVIKAKKELQDSGRFEVVSSHVQNFEVMKKGSSKGKAVEVLGSLLGIPRAEVMAIGDNENDLSMFSAAGLRIAMGNASEELKLKADHITGRNTECGVAEAIMRYCM</sequence>